<keyword evidence="3 6" id="KW-0812">Transmembrane</keyword>
<evidence type="ECO:0000256" key="3">
    <source>
        <dbReference type="ARBA" id="ARBA00022692"/>
    </source>
</evidence>
<dbReference type="OrthoDB" id="9762978at2"/>
<feature type="transmembrane region" description="Helical" evidence="6">
    <location>
        <begin position="356"/>
        <end position="374"/>
    </location>
</feature>
<evidence type="ECO:0000256" key="4">
    <source>
        <dbReference type="ARBA" id="ARBA00022989"/>
    </source>
</evidence>
<proteinExistence type="predicted"/>
<feature type="transmembrane region" description="Helical" evidence="6">
    <location>
        <begin position="394"/>
        <end position="416"/>
    </location>
</feature>
<feature type="transmembrane region" description="Helical" evidence="6">
    <location>
        <begin position="210"/>
        <end position="231"/>
    </location>
</feature>
<reference evidence="8 9" key="1">
    <citation type="journal article" date="2019" name="Indoor Air">
        <title>Impacts of indoor surface finishes on bacterial viability.</title>
        <authorList>
            <person name="Hu J."/>
            <person name="Maamar S.B."/>
            <person name="Glawe A.J."/>
            <person name="Gottel N."/>
            <person name="Gilbert J.A."/>
            <person name="Hartmann E.M."/>
        </authorList>
    </citation>
    <scope>NUCLEOTIDE SEQUENCE [LARGE SCALE GENOMIC DNA]</scope>
    <source>
        <strain evidence="8 9">AF060A6</strain>
    </source>
</reference>
<feature type="transmembrane region" description="Helical" evidence="6">
    <location>
        <begin position="118"/>
        <end position="135"/>
    </location>
</feature>
<organism evidence="8 9">
    <name type="scientific">Bacillus timonensis</name>
    <dbReference type="NCBI Taxonomy" id="1033734"/>
    <lineage>
        <taxon>Bacteria</taxon>
        <taxon>Bacillati</taxon>
        <taxon>Bacillota</taxon>
        <taxon>Bacilli</taxon>
        <taxon>Bacillales</taxon>
        <taxon>Bacillaceae</taxon>
        <taxon>Bacillus</taxon>
    </lineage>
</organism>
<dbReference type="AlphaFoldDB" id="A0A4S3PL65"/>
<comment type="caution">
    <text evidence="8">The sequence shown here is derived from an EMBL/GenBank/DDBJ whole genome shotgun (WGS) entry which is preliminary data.</text>
</comment>
<feature type="transmembrane region" description="Helical" evidence="6">
    <location>
        <begin position="178"/>
        <end position="198"/>
    </location>
</feature>
<dbReference type="RefSeq" id="WP_136381464.1">
    <property type="nucleotide sequence ID" value="NZ_SLUB01000060.1"/>
</dbReference>
<sequence>MSGTIYSIIPPIIALLMVVLTRKVLLSLGVGIVSASVVLHGKVLLNEGIGAWLQDIVYTIWNSFKAVFVSEGALNTWNVYIILFLFLLGIITAFISISGGSRAFGEWAQTKVKTRTGAQLLAAVLGIIIFIDDYFNALAVGQVSRPITDRNKVSRAKLAYIIDSTSAPICVVSPISSWGAYIIAIIAPILVTHGITEYSPLAAFIQIIPMNLYVISAMLMVIAVAVFNINIGSMKVHENRAMTTGEVIDPTKPVLGELKQELPQSEQGSVGDLVWPIIALVIGTVGSLFWTGYKASKGNVTMFSILENTDVTGSLLYGGLFGIIITLLLFLVQVYAKKAVSISILPKGIIEGIKSMLPAVYILLFAWVIVDLIGQIETGKYLAGLVEKSNINIAFLPVILFVVAGIMAFATGTSWGTFGMMLPIAGDIVAASDINLMLPALAAVLAGSVFGDHCSPISDTTILSSTGAGSHLIDHVMTQLPYAIISAVFAAIGYVVLGLTGNTLLGLLTTVVLFVIFVITFMNRKKA</sequence>
<dbReference type="InterPro" id="IPR018461">
    <property type="entry name" value="Na/H_Antiport_NhaC-like_C"/>
</dbReference>
<feature type="transmembrane region" description="Helical" evidence="6">
    <location>
        <begin position="428"/>
        <end position="450"/>
    </location>
</feature>
<dbReference type="PANTHER" id="PTHR43478">
    <property type="entry name" value="NA+/H+ ANTIPORTER-RELATED"/>
    <property type="match status" value="1"/>
</dbReference>
<dbReference type="Proteomes" id="UP000306477">
    <property type="component" value="Unassembled WGS sequence"/>
</dbReference>
<keyword evidence="4 6" id="KW-1133">Transmembrane helix</keyword>
<comment type="subcellular location">
    <subcellularLocation>
        <location evidence="1">Cell membrane</location>
        <topology evidence="1">Multi-pass membrane protein</topology>
    </subcellularLocation>
</comment>
<protein>
    <submittedName>
        <fullName evidence="8">Na+/H+ antiporter NhaC family protein</fullName>
    </submittedName>
</protein>
<feature type="transmembrane region" description="Helical" evidence="6">
    <location>
        <begin position="480"/>
        <end position="497"/>
    </location>
</feature>
<evidence type="ECO:0000313" key="9">
    <source>
        <dbReference type="Proteomes" id="UP000306477"/>
    </source>
</evidence>
<gene>
    <name evidence="8" type="ORF">E1I69_20770</name>
</gene>
<feature type="transmembrane region" description="Helical" evidence="6">
    <location>
        <begin position="77"/>
        <end position="97"/>
    </location>
</feature>
<feature type="transmembrane region" description="Helical" evidence="6">
    <location>
        <begin position="12"/>
        <end position="39"/>
    </location>
</feature>
<evidence type="ECO:0000256" key="5">
    <source>
        <dbReference type="ARBA" id="ARBA00023136"/>
    </source>
</evidence>
<accession>A0A4S3PL65</accession>
<evidence type="ECO:0000256" key="6">
    <source>
        <dbReference type="SAM" id="Phobius"/>
    </source>
</evidence>
<evidence type="ECO:0000256" key="2">
    <source>
        <dbReference type="ARBA" id="ARBA00022475"/>
    </source>
</evidence>
<feature type="transmembrane region" description="Helical" evidence="6">
    <location>
        <begin position="273"/>
        <end position="293"/>
    </location>
</feature>
<evidence type="ECO:0000313" key="8">
    <source>
        <dbReference type="EMBL" id="THE09884.1"/>
    </source>
</evidence>
<dbReference type="EMBL" id="SLUB01000060">
    <property type="protein sequence ID" value="THE09884.1"/>
    <property type="molecule type" value="Genomic_DNA"/>
</dbReference>
<keyword evidence="5 6" id="KW-0472">Membrane</keyword>
<feature type="transmembrane region" description="Helical" evidence="6">
    <location>
        <begin position="314"/>
        <end position="336"/>
    </location>
</feature>
<feature type="domain" description="Na+/H+ antiporter NhaC-like C-terminal" evidence="7">
    <location>
        <begin position="169"/>
        <end position="499"/>
    </location>
</feature>
<feature type="transmembrane region" description="Helical" evidence="6">
    <location>
        <begin position="503"/>
        <end position="522"/>
    </location>
</feature>
<keyword evidence="9" id="KW-1185">Reference proteome</keyword>
<dbReference type="STRING" id="1033734.GCA_000285535_01748"/>
<dbReference type="PANTHER" id="PTHR43478:SF1">
    <property type="entry name" value="NA+_H+ ANTIPORTER NHAC-LIKE C-TERMINAL DOMAIN-CONTAINING PROTEIN"/>
    <property type="match status" value="1"/>
</dbReference>
<dbReference type="Pfam" id="PF03553">
    <property type="entry name" value="Na_H_antiporter"/>
    <property type="match status" value="1"/>
</dbReference>
<evidence type="ECO:0000259" key="7">
    <source>
        <dbReference type="Pfam" id="PF03553"/>
    </source>
</evidence>
<name>A0A4S3PL65_9BACI</name>
<dbReference type="GO" id="GO:0005886">
    <property type="term" value="C:plasma membrane"/>
    <property type="evidence" value="ECO:0007669"/>
    <property type="project" value="UniProtKB-SubCell"/>
</dbReference>
<keyword evidence="2" id="KW-1003">Cell membrane</keyword>
<evidence type="ECO:0000256" key="1">
    <source>
        <dbReference type="ARBA" id="ARBA00004651"/>
    </source>
</evidence>